<comment type="subunit">
    <text evidence="5">Binds ribosomal protein uS19.</text>
</comment>
<gene>
    <name evidence="5" type="primary">rimM</name>
    <name evidence="9" type="ORF">GGD89_001198</name>
</gene>
<evidence type="ECO:0000256" key="1">
    <source>
        <dbReference type="ARBA" id="ARBA00022490"/>
    </source>
</evidence>
<proteinExistence type="inferred from homology"/>
<dbReference type="Gene3D" id="2.30.30.240">
    <property type="entry name" value="PRC-barrel domain"/>
    <property type="match status" value="1"/>
</dbReference>
<dbReference type="AlphaFoldDB" id="A0A7W6RCE5"/>
<feature type="domain" description="Ribosome maturation factor RimM PRC barrel" evidence="8">
    <location>
        <begin position="109"/>
        <end position="181"/>
    </location>
</feature>
<dbReference type="RefSeq" id="WP_184043201.1">
    <property type="nucleotide sequence ID" value="NZ_JACIGK010000007.1"/>
</dbReference>
<comment type="caution">
    <text evidence="9">The sequence shown here is derived from an EMBL/GenBank/DDBJ whole genome shotgun (WGS) entry which is preliminary data.</text>
</comment>
<evidence type="ECO:0000256" key="2">
    <source>
        <dbReference type="ARBA" id="ARBA00022517"/>
    </source>
</evidence>
<dbReference type="InterPro" id="IPR011033">
    <property type="entry name" value="PRC_barrel-like_sf"/>
</dbReference>
<dbReference type="GO" id="GO:0005737">
    <property type="term" value="C:cytoplasm"/>
    <property type="evidence" value="ECO:0007669"/>
    <property type="project" value="UniProtKB-SubCell"/>
</dbReference>
<accession>A0A7W6RCE5</accession>
<dbReference type="HAMAP" id="MF_00014">
    <property type="entry name" value="Ribosome_mat_RimM"/>
    <property type="match status" value="1"/>
</dbReference>
<keyword evidence="2 5" id="KW-0690">Ribosome biogenesis</keyword>
<keyword evidence="1 5" id="KW-0963">Cytoplasm</keyword>
<evidence type="ECO:0000256" key="4">
    <source>
        <dbReference type="ARBA" id="ARBA00023186"/>
    </source>
</evidence>
<dbReference type="InterPro" id="IPR011961">
    <property type="entry name" value="RimM"/>
</dbReference>
<feature type="region of interest" description="Disordered" evidence="6">
    <location>
        <begin position="189"/>
        <end position="212"/>
    </location>
</feature>
<dbReference type="InterPro" id="IPR056792">
    <property type="entry name" value="PRC_RimM"/>
</dbReference>
<dbReference type="GO" id="GO:0043022">
    <property type="term" value="F:ribosome binding"/>
    <property type="evidence" value="ECO:0007669"/>
    <property type="project" value="InterPro"/>
</dbReference>
<evidence type="ECO:0000259" key="7">
    <source>
        <dbReference type="Pfam" id="PF01782"/>
    </source>
</evidence>
<dbReference type="PANTHER" id="PTHR33692">
    <property type="entry name" value="RIBOSOME MATURATION FACTOR RIMM"/>
    <property type="match status" value="1"/>
</dbReference>
<dbReference type="InterPro" id="IPR036976">
    <property type="entry name" value="RimM_N_sf"/>
</dbReference>
<keyword evidence="10" id="KW-1185">Reference proteome</keyword>
<comment type="function">
    <text evidence="5">An accessory protein needed during the final step in the assembly of 30S ribosomal subunit, possibly for assembly of the head region. Essential for efficient processing of 16S rRNA. May be needed both before and after RbfA during the maturation of 16S rRNA. It has affinity for free ribosomal 30S subunits but not for 70S ribosomes.</text>
</comment>
<evidence type="ECO:0000256" key="3">
    <source>
        <dbReference type="ARBA" id="ARBA00022552"/>
    </source>
</evidence>
<comment type="domain">
    <text evidence="5">The PRC barrel domain binds ribosomal protein uS19.</text>
</comment>
<dbReference type="Proteomes" id="UP000554286">
    <property type="component" value="Unassembled WGS sequence"/>
</dbReference>
<dbReference type="NCBIfam" id="TIGR02273">
    <property type="entry name" value="16S_RimM"/>
    <property type="match status" value="1"/>
</dbReference>
<dbReference type="Gene3D" id="2.40.30.60">
    <property type="entry name" value="RimM"/>
    <property type="match status" value="1"/>
</dbReference>
<feature type="domain" description="RimM N-terminal" evidence="7">
    <location>
        <begin position="17"/>
        <end position="95"/>
    </location>
</feature>
<dbReference type="InterPro" id="IPR002676">
    <property type="entry name" value="RimM_N"/>
</dbReference>
<sequence>MTDPGMNDRGMGDRVRLGVVVGVHGVRGLVRIKSFTGQPEDIAAYGPVSDEAGARTWRLTVTGQAKGVLLARLEGVDDRTAAEALKGTPLCVPRSALPPMDDEETFYHADLIGLTVRRADDTVFGRVTAVHDFGAGDMLEVRPHEAGPPDEPPDEARTVAQTVMVPFTRTVVPRVDLPGACLWVADLPGLLDPSPPGGEPLPPEAGEGATDD</sequence>
<evidence type="ECO:0000256" key="5">
    <source>
        <dbReference type="HAMAP-Rule" id="MF_00014"/>
    </source>
</evidence>
<organism evidence="9 10">
    <name type="scientific">Roseospira visakhapatnamensis</name>
    <dbReference type="NCBI Taxonomy" id="390880"/>
    <lineage>
        <taxon>Bacteria</taxon>
        <taxon>Pseudomonadati</taxon>
        <taxon>Pseudomonadota</taxon>
        <taxon>Alphaproteobacteria</taxon>
        <taxon>Rhodospirillales</taxon>
        <taxon>Rhodospirillaceae</taxon>
        <taxon>Roseospira</taxon>
    </lineage>
</organism>
<dbReference type="SUPFAM" id="SSF50447">
    <property type="entry name" value="Translation proteins"/>
    <property type="match status" value="1"/>
</dbReference>
<keyword evidence="3 5" id="KW-0698">rRNA processing</keyword>
<dbReference type="GO" id="GO:0042274">
    <property type="term" value="P:ribosomal small subunit biogenesis"/>
    <property type="evidence" value="ECO:0007669"/>
    <property type="project" value="UniProtKB-UniRule"/>
</dbReference>
<evidence type="ECO:0000313" key="10">
    <source>
        <dbReference type="Proteomes" id="UP000554286"/>
    </source>
</evidence>
<dbReference type="Pfam" id="PF24986">
    <property type="entry name" value="PRC_RimM"/>
    <property type="match status" value="1"/>
</dbReference>
<dbReference type="GO" id="GO:0005840">
    <property type="term" value="C:ribosome"/>
    <property type="evidence" value="ECO:0007669"/>
    <property type="project" value="InterPro"/>
</dbReference>
<name>A0A7W6RCE5_9PROT</name>
<dbReference type="SUPFAM" id="SSF50346">
    <property type="entry name" value="PRC-barrel domain"/>
    <property type="match status" value="1"/>
</dbReference>
<dbReference type="EMBL" id="JACIGK010000007">
    <property type="protein sequence ID" value="MBB4265576.1"/>
    <property type="molecule type" value="Genomic_DNA"/>
</dbReference>
<dbReference type="Pfam" id="PF01782">
    <property type="entry name" value="RimM"/>
    <property type="match status" value="1"/>
</dbReference>
<protein>
    <recommendedName>
        <fullName evidence="5">Ribosome maturation factor RimM</fullName>
    </recommendedName>
</protein>
<dbReference type="PANTHER" id="PTHR33692:SF1">
    <property type="entry name" value="RIBOSOME MATURATION FACTOR RIMM"/>
    <property type="match status" value="1"/>
</dbReference>
<feature type="compositionally biased region" description="Pro residues" evidence="6">
    <location>
        <begin position="193"/>
        <end position="203"/>
    </location>
</feature>
<evidence type="ECO:0000313" key="9">
    <source>
        <dbReference type="EMBL" id="MBB4265576.1"/>
    </source>
</evidence>
<comment type="subcellular location">
    <subcellularLocation>
        <location evidence="5">Cytoplasm</location>
    </subcellularLocation>
</comment>
<keyword evidence="4 5" id="KW-0143">Chaperone</keyword>
<comment type="similarity">
    <text evidence="5">Belongs to the RimM family.</text>
</comment>
<dbReference type="InterPro" id="IPR009000">
    <property type="entry name" value="Transl_B-barrel_sf"/>
</dbReference>
<evidence type="ECO:0000256" key="6">
    <source>
        <dbReference type="SAM" id="MobiDB-lite"/>
    </source>
</evidence>
<evidence type="ECO:0000259" key="8">
    <source>
        <dbReference type="Pfam" id="PF24986"/>
    </source>
</evidence>
<reference evidence="9 10" key="1">
    <citation type="submission" date="2020-08" db="EMBL/GenBank/DDBJ databases">
        <title>Genome sequencing of Purple Non-Sulfur Bacteria from various extreme environments.</title>
        <authorList>
            <person name="Mayer M."/>
        </authorList>
    </citation>
    <scope>NUCLEOTIDE SEQUENCE [LARGE SCALE GENOMIC DNA]</scope>
    <source>
        <strain evidence="9 10">JA131</strain>
    </source>
</reference>
<dbReference type="GO" id="GO:0006364">
    <property type="term" value="P:rRNA processing"/>
    <property type="evidence" value="ECO:0007669"/>
    <property type="project" value="UniProtKB-UniRule"/>
</dbReference>